<dbReference type="GeneID" id="20326362"/>
<accession>A0A074YVK0</accession>
<organism evidence="2 3">
    <name type="scientific">Opisthorchis viverrini</name>
    <name type="common">Southeast Asian liver fluke</name>
    <dbReference type="NCBI Taxonomy" id="6198"/>
    <lineage>
        <taxon>Eukaryota</taxon>
        <taxon>Metazoa</taxon>
        <taxon>Spiralia</taxon>
        <taxon>Lophotrochozoa</taxon>
        <taxon>Platyhelminthes</taxon>
        <taxon>Trematoda</taxon>
        <taxon>Digenea</taxon>
        <taxon>Opisthorchiida</taxon>
        <taxon>Opisthorchiata</taxon>
        <taxon>Opisthorchiidae</taxon>
        <taxon>Opisthorchis</taxon>
    </lineage>
</organism>
<evidence type="ECO:0008006" key="4">
    <source>
        <dbReference type="Google" id="ProtNLM"/>
    </source>
</evidence>
<feature type="chain" id="PRO_5001704767" description="Apple domain-containing protein" evidence="1">
    <location>
        <begin position="27"/>
        <end position="119"/>
    </location>
</feature>
<dbReference type="EMBL" id="KL598746">
    <property type="protein sequence ID" value="KER18678.1"/>
    <property type="molecule type" value="Genomic_DNA"/>
</dbReference>
<name>A0A074YVK0_OPIVI</name>
<gene>
    <name evidence="2" type="ORF">T265_12194</name>
</gene>
<evidence type="ECO:0000256" key="1">
    <source>
        <dbReference type="SAM" id="SignalP"/>
    </source>
</evidence>
<proteinExistence type="predicted"/>
<reference evidence="2 3" key="1">
    <citation type="submission" date="2013-11" db="EMBL/GenBank/DDBJ databases">
        <title>Opisthorchis viverrini - life in the bile duct.</title>
        <authorList>
            <person name="Young N.D."/>
            <person name="Nagarajan N."/>
            <person name="Lin S.J."/>
            <person name="Korhonen P.K."/>
            <person name="Jex A.R."/>
            <person name="Hall R.S."/>
            <person name="Safavi-Hemami H."/>
            <person name="Kaewkong W."/>
            <person name="Bertrand D."/>
            <person name="Gao S."/>
            <person name="Seet Q."/>
            <person name="Wongkham S."/>
            <person name="Teh B.T."/>
            <person name="Wongkham C."/>
            <person name="Intapan P.M."/>
            <person name="Maleewong W."/>
            <person name="Yang X."/>
            <person name="Hu M."/>
            <person name="Wang Z."/>
            <person name="Hofmann A."/>
            <person name="Sternberg P.W."/>
            <person name="Tan P."/>
            <person name="Wang J."/>
            <person name="Gasser R.B."/>
        </authorList>
    </citation>
    <scope>NUCLEOTIDE SEQUENCE [LARGE SCALE GENOMIC DNA]</scope>
</reference>
<dbReference type="AlphaFoldDB" id="A0A074YVK0"/>
<dbReference type="CTD" id="20326362"/>
<keyword evidence="3" id="KW-1185">Reference proteome</keyword>
<evidence type="ECO:0000313" key="3">
    <source>
        <dbReference type="Proteomes" id="UP000054324"/>
    </source>
</evidence>
<feature type="signal peptide" evidence="1">
    <location>
        <begin position="1"/>
        <end position="26"/>
    </location>
</feature>
<keyword evidence="1" id="KW-0732">Signal</keyword>
<dbReference type="OrthoDB" id="10398664at2759"/>
<dbReference type="KEGG" id="ovi:T265_12194"/>
<evidence type="ECO:0000313" key="2">
    <source>
        <dbReference type="EMBL" id="KER18678.1"/>
    </source>
</evidence>
<sequence>MPFQHDYLIPGSFILLILLLSERAHQFDGCKPVKGGHVMERKCKSGKFRWRVVENKMLKIHFLVMSATSVEDCKNICETFPQCGAFDRSVHEQTLKRDCNHCIKQTQIGGELDKHRSAT</sequence>
<dbReference type="Proteomes" id="UP000054324">
    <property type="component" value="Unassembled WGS sequence"/>
</dbReference>
<protein>
    <recommendedName>
        <fullName evidence="4">Apple domain-containing protein</fullName>
    </recommendedName>
</protein>
<dbReference type="RefSeq" id="XP_009177575.1">
    <property type="nucleotide sequence ID" value="XM_009179311.1"/>
</dbReference>